<gene>
    <name evidence="2" type="ORF">FYJ45_22195</name>
</gene>
<comment type="caution">
    <text evidence="2">The sequence shown here is derived from an EMBL/GenBank/DDBJ whole genome shotgun (WGS) entry which is preliminary data.</text>
</comment>
<protein>
    <recommendedName>
        <fullName evidence="1">Bacterial Ig-like domain-containing protein</fullName>
    </recommendedName>
</protein>
<dbReference type="InterPro" id="IPR013783">
    <property type="entry name" value="Ig-like_fold"/>
</dbReference>
<organism evidence="2 3">
    <name type="scientific">Eisenbergiella porci</name>
    <dbReference type="NCBI Taxonomy" id="2652274"/>
    <lineage>
        <taxon>Bacteria</taxon>
        <taxon>Bacillati</taxon>
        <taxon>Bacillota</taxon>
        <taxon>Clostridia</taxon>
        <taxon>Lachnospirales</taxon>
        <taxon>Lachnospiraceae</taxon>
        <taxon>Eisenbergiella</taxon>
    </lineage>
</organism>
<dbReference type="AlphaFoldDB" id="A0A6N7W8H3"/>
<feature type="domain" description="Bacterial Ig-like" evidence="1">
    <location>
        <begin position="113"/>
        <end position="182"/>
    </location>
</feature>
<dbReference type="EMBL" id="VUMI01000049">
    <property type="protein sequence ID" value="MSS90862.1"/>
    <property type="molecule type" value="Genomic_DNA"/>
</dbReference>
<dbReference type="Pfam" id="PF09136">
    <property type="entry name" value="Glucodextran_B"/>
    <property type="match status" value="1"/>
</dbReference>
<dbReference type="GeneID" id="86055730"/>
<evidence type="ECO:0000313" key="2">
    <source>
        <dbReference type="EMBL" id="MSS90862.1"/>
    </source>
</evidence>
<dbReference type="InterPro" id="IPR044016">
    <property type="entry name" value="Big_13"/>
</dbReference>
<evidence type="ECO:0000313" key="3">
    <source>
        <dbReference type="Proteomes" id="UP000436047"/>
    </source>
</evidence>
<keyword evidence="3" id="KW-1185">Reference proteome</keyword>
<accession>A0A6N7W8H3</accession>
<reference evidence="2 3" key="1">
    <citation type="submission" date="2019-08" db="EMBL/GenBank/DDBJ databases">
        <title>In-depth cultivation of the pig gut microbiome towards novel bacterial diversity and tailored functional studies.</title>
        <authorList>
            <person name="Wylensek D."/>
            <person name="Hitch T.C.A."/>
            <person name="Clavel T."/>
        </authorList>
    </citation>
    <scope>NUCLEOTIDE SEQUENCE [LARGE SCALE GENOMIC DNA]</scope>
    <source>
        <strain evidence="2 3">WCA-389-WT-23B</strain>
    </source>
</reference>
<name>A0A6N7W8H3_9FIRM</name>
<dbReference type="Proteomes" id="UP000436047">
    <property type="component" value="Unassembled WGS sequence"/>
</dbReference>
<evidence type="ECO:0000259" key="1">
    <source>
        <dbReference type="Pfam" id="PF19077"/>
    </source>
</evidence>
<sequence length="303" mass="31360">MAVKRVVVIVNGVESELSYDSASGKYFKELTAPSKSSWNNNSGHYYPVTAKAEDTAGNMATANDTHATLGNSLKLDVDEKTSPVSTITSPTAGQKLINAKPTVSWKVTDNDSGVNPDTIAITIDSGSKVTAGITKTAITGGYQCSYAIPSALADGSHTVKVDATDYDGNKATQRAVSFTVDTVPPQLSVTSPTNNLATNNKTVTVAGTTNDATSSPCTVTVKLNSGTAAAVEVGSNGAFSTTLTLVEGTNTIVVTSTDSAGKVSSVTRTILLDTKAPVIKEVTYSKNPVSTGEVFTIYVKVED</sequence>
<proteinExistence type="predicted"/>
<dbReference type="RefSeq" id="WP_154467270.1">
    <property type="nucleotide sequence ID" value="NZ_VUMI01000049.1"/>
</dbReference>
<dbReference type="Gene3D" id="2.60.40.10">
    <property type="entry name" value="Immunoglobulins"/>
    <property type="match status" value="2"/>
</dbReference>
<dbReference type="Pfam" id="PF19077">
    <property type="entry name" value="Big_13"/>
    <property type="match status" value="1"/>
</dbReference>